<sequence>MTIEEQSAPARTGSREAADFRPDIQALRAIAVGLVVVYHLWPHRLTGGYIGVDVFFVISGFLITSHLWREAAATGRIRLGRFWARRARRLLPSALLVLLATAVASWLLAPVTEVRGFLAEVAAATLYAENWFLAIAAVDYQAIGHAASPVQHYWSLSVEEQFYVLLPVLLVAALWAAARLSLPRRGVVVGVVAVVGAGSFAYSWWLTAWSAGAYFSTFTRLWEFVLGAAVAVALQRSRSHGGAVLAGLALMLGAAVVMNDATPFPGWQAAIPVVGTALVLAWGDRTLLSRVGAWRPVAHVGRTSYAIYLWHWPLIVLVPFALGRELGLVEKLGIGIATLLLAAASTSLVEDPVRFSPRLLGGRAPWVVAAWSAAGMAVVLGAVVAGTVATEHRAERERELAASLEAQLGDCVGAAAEDAAEGCADPEPAADGGEVETEPAHFIPPLADLEDDDENRDECWTGLTGRRLDVCALGETDAPTKRFLVLGDSHANALIPAFDQAGSDRGWAFDLAGHAACPFTTEPAHTADAQVREACDAWRADVRDLAATADAYDGVIVTQQVRILDEAELERSADGLVDAWSVVPAGVPILAVRDNPRLPDEFVACLEQEGPAGADACGWPQDSALRVDPQGIAAMRDDRASLIDMSDVYCADGTCDAVIGSVVAYRPDGHHLTATFARTLAPRLADEIEAALGS</sequence>
<dbReference type="InterPro" id="IPR050879">
    <property type="entry name" value="Acyltransferase_3"/>
</dbReference>
<protein>
    <submittedName>
        <fullName evidence="4">Acyltransferase family protein</fullName>
        <ecNumber evidence="4">2.3.1.-</ecNumber>
    </submittedName>
</protein>
<keyword evidence="4" id="KW-0808">Transferase</keyword>
<feature type="transmembrane region" description="Helical" evidence="1">
    <location>
        <begin position="365"/>
        <end position="389"/>
    </location>
</feature>
<feature type="domain" description="SGNH" evidence="3">
    <location>
        <begin position="466"/>
        <end position="685"/>
    </location>
</feature>
<feature type="domain" description="Acyltransferase 3" evidence="2">
    <location>
        <begin position="23"/>
        <end position="342"/>
    </location>
</feature>
<dbReference type="InterPro" id="IPR043968">
    <property type="entry name" value="SGNH"/>
</dbReference>
<evidence type="ECO:0000313" key="4">
    <source>
        <dbReference type="EMBL" id="MDN4488457.1"/>
    </source>
</evidence>
<feature type="transmembrane region" description="Helical" evidence="1">
    <location>
        <begin position="89"/>
        <end position="109"/>
    </location>
</feature>
<dbReference type="RefSeq" id="WP_301119555.1">
    <property type="nucleotide sequence ID" value="NZ_JAUHPX010000005.1"/>
</dbReference>
<feature type="transmembrane region" description="Helical" evidence="1">
    <location>
        <begin position="162"/>
        <end position="180"/>
    </location>
</feature>
<dbReference type="AlphaFoldDB" id="A0AAW7M438"/>
<proteinExistence type="predicted"/>
<gene>
    <name evidence="4" type="ORF">QQX10_09770</name>
</gene>
<dbReference type="Pfam" id="PF19040">
    <property type="entry name" value="SGNH"/>
    <property type="match status" value="1"/>
</dbReference>
<dbReference type="EMBL" id="JAUHPX010000005">
    <property type="protein sequence ID" value="MDN4488457.1"/>
    <property type="molecule type" value="Genomic_DNA"/>
</dbReference>
<dbReference type="GO" id="GO:0009103">
    <property type="term" value="P:lipopolysaccharide biosynthetic process"/>
    <property type="evidence" value="ECO:0007669"/>
    <property type="project" value="TreeGrafter"/>
</dbReference>
<dbReference type="EC" id="2.3.1.-" evidence="4"/>
<evidence type="ECO:0000256" key="1">
    <source>
        <dbReference type="SAM" id="Phobius"/>
    </source>
</evidence>
<keyword evidence="5" id="KW-1185">Reference proteome</keyword>
<feature type="transmembrane region" description="Helical" evidence="1">
    <location>
        <begin position="264"/>
        <end position="283"/>
    </location>
</feature>
<reference evidence="4" key="1">
    <citation type="submission" date="2023-06" db="EMBL/GenBank/DDBJ databases">
        <title>Sysu t00039.</title>
        <authorList>
            <person name="Gao L."/>
            <person name="Fang B.-Z."/>
            <person name="Li W.-J."/>
        </authorList>
    </citation>
    <scope>NUCLEOTIDE SEQUENCE</scope>
    <source>
        <strain evidence="4">SYSU T00039</strain>
    </source>
</reference>
<feature type="transmembrane region" description="Helical" evidence="1">
    <location>
        <begin position="187"/>
        <end position="205"/>
    </location>
</feature>
<keyword evidence="1" id="KW-0472">Membrane</keyword>
<name>A0AAW7M438_9MICO</name>
<dbReference type="InterPro" id="IPR002656">
    <property type="entry name" value="Acyl_transf_3_dom"/>
</dbReference>
<organism evidence="4 5">
    <name type="scientific">Demequina lignilytica</name>
    <dbReference type="NCBI Taxonomy" id="3051663"/>
    <lineage>
        <taxon>Bacteria</taxon>
        <taxon>Bacillati</taxon>
        <taxon>Actinomycetota</taxon>
        <taxon>Actinomycetes</taxon>
        <taxon>Micrococcales</taxon>
        <taxon>Demequinaceae</taxon>
        <taxon>Demequina</taxon>
    </lineage>
</organism>
<dbReference type="GO" id="GO:0016747">
    <property type="term" value="F:acyltransferase activity, transferring groups other than amino-acyl groups"/>
    <property type="evidence" value="ECO:0007669"/>
    <property type="project" value="InterPro"/>
</dbReference>
<evidence type="ECO:0000259" key="3">
    <source>
        <dbReference type="Pfam" id="PF19040"/>
    </source>
</evidence>
<keyword evidence="1" id="KW-0812">Transmembrane</keyword>
<feature type="transmembrane region" description="Helical" evidence="1">
    <location>
        <begin position="24"/>
        <end position="41"/>
    </location>
</feature>
<feature type="transmembrane region" description="Helical" evidence="1">
    <location>
        <begin position="304"/>
        <end position="322"/>
    </location>
</feature>
<feature type="transmembrane region" description="Helical" evidence="1">
    <location>
        <begin position="241"/>
        <end position="258"/>
    </location>
</feature>
<comment type="caution">
    <text evidence="4">The sequence shown here is derived from an EMBL/GenBank/DDBJ whole genome shotgun (WGS) entry which is preliminary data.</text>
</comment>
<dbReference type="PANTHER" id="PTHR23028:SF53">
    <property type="entry name" value="ACYL_TRANSF_3 DOMAIN-CONTAINING PROTEIN"/>
    <property type="match status" value="1"/>
</dbReference>
<evidence type="ECO:0000259" key="2">
    <source>
        <dbReference type="Pfam" id="PF01757"/>
    </source>
</evidence>
<dbReference type="Proteomes" id="UP001172737">
    <property type="component" value="Unassembled WGS sequence"/>
</dbReference>
<keyword evidence="4" id="KW-0012">Acyltransferase</keyword>
<accession>A0AAW7M438</accession>
<dbReference type="Pfam" id="PF01757">
    <property type="entry name" value="Acyl_transf_3"/>
    <property type="match status" value="1"/>
</dbReference>
<dbReference type="PANTHER" id="PTHR23028">
    <property type="entry name" value="ACETYLTRANSFERASE"/>
    <property type="match status" value="1"/>
</dbReference>
<evidence type="ECO:0000313" key="5">
    <source>
        <dbReference type="Proteomes" id="UP001172737"/>
    </source>
</evidence>
<feature type="transmembrane region" description="Helical" evidence="1">
    <location>
        <begin position="211"/>
        <end position="234"/>
    </location>
</feature>
<dbReference type="GO" id="GO:0016020">
    <property type="term" value="C:membrane"/>
    <property type="evidence" value="ECO:0007669"/>
    <property type="project" value="TreeGrafter"/>
</dbReference>
<feature type="transmembrane region" description="Helical" evidence="1">
    <location>
        <begin position="47"/>
        <end position="68"/>
    </location>
</feature>
<keyword evidence="1" id="KW-1133">Transmembrane helix</keyword>